<dbReference type="GO" id="GO:0003341">
    <property type="term" value="P:cilium movement"/>
    <property type="evidence" value="ECO:0007669"/>
    <property type="project" value="TreeGrafter"/>
</dbReference>
<keyword evidence="3" id="KW-0963">Cytoplasm</keyword>
<accession>A0A3M0K735</accession>
<dbReference type="OrthoDB" id="9219416at2759"/>
<evidence type="ECO:0000256" key="2">
    <source>
        <dbReference type="ARBA" id="ARBA00004496"/>
    </source>
</evidence>
<evidence type="ECO:0000256" key="1">
    <source>
        <dbReference type="ARBA" id="ARBA00004138"/>
    </source>
</evidence>
<comment type="subcellular location">
    <subcellularLocation>
        <location evidence="1">Cell projection</location>
        <location evidence="1">Cilium</location>
    </subcellularLocation>
    <subcellularLocation>
        <location evidence="2">Cytoplasm</location>
    </subcellularLocation>
</comment>
<dbReference type="PANTHER" id="PTHR23053:SF0">
    <property type="entry name" value="HYDROCEPHALUS-INDUCING PROTEIN HOMOLOG"/>
    <property type="match status" value="1"/>
</dbReference>
<name>A0A3M0K735_HIRRU</name>
<dbReference type="AlphaFoldDB" id="A0A3M0K735"/>
<dbReference type="Gene3D" id="2.60.40.10">
    <property type="entry name" value="Immunoglobulins"/>
    <property type="match status" value="1"/>
</dbReference>
<dbReference type="Proteomes" id="UP000269221">
    <property type="component" value="Unassembled WGS sequence"/>
</dbReference>
<evidence type="ECO:0000313" key="8">
    <source>
        <dbReference type="Proteomes" id="UP000269221"/>
    </source>
</evidence>
<dbReference type="Pfam" id="PF22544">
    <property type="entry name" value="HYDIN_VesB_CFA65-like_Ig"/>
    <property type="match status" value="1"/>
</dbReference>
<evidence type="ECO:0000313" key="7">
    <source>
        <dbReference type="EMBL" id="RMC08982.1"/>
    </source>
</evidence>
<evidence type="ECO:0000256" key="5">
    <source>
        <dbReference type="ARBA" id="ARBA00023273"/>
    </source>
</evidence>
<proteinExistence type="predicted"/>
<protein>
    <recommendedName>
        <fullName evidence="6">HYDIN/VesB/CFA65-like Ig-like domain-containing protein</fullName>
    </recommendedName>
</protein>
<evidence type="ECO:0000256" key="3">
    <source>
        <dbReference type="ARBA" id="ARBA00022490"/>
    </source>
</evidence>
<dbReference type="InterPro" id="IPR033305">
    <property type="entry name" value="Hydin-like"/>
</dbReference>
<sequence>MASGLPKTTPTPRLLFRERLQSISLLPSKFLMEKFLNRKKASTGGNILPRIGPSPVMCEPCQKLSSVAPKQSLFQVSPPEMVFQNVAAHEVSEMVVSIINKGKDYSHELICMSGSEWIVVPIRAIGARAILDFPDQLDFPVCPVKCSTPEDSAGSQRRLGTAWLDSAQAGRDLGVLVHGQLDMSQQCALVAKKANGPGLDQEWCGQQEQGGHSAPVLGTVLIAPFLGAAFIEMLIKCALFRLNQDVFKSFLRGSSHRTLGAGDTMQVTVGFHPLTAGDHSGSLVVGCTATELNKDSALFQVKKVFAQTCREKLKMTIDAPFTYIPSTTHVGSCFKFAPEEGIIAPGEIQTIQISFNATVVGYFDEQFQFSVAGSPTPVILTIKLSFTKTCRLTNTSLVPVTFKLRVSDDGTQPAVSSFDQIRSDRTLLEEGNSFLCEAKGVYTESQPRTILPQGHQDIEGSPVKTKTPQAMNCPARAGPHFALSFLL</sequence>
<feature type="domain" description="HYDIN/VesB/CFA65-like Ig-like" evidence="6">
    <location>
        <begin position="317"/>
        <end position="384"/>
    </location>
</feature>
<keyword evidence="4" id="KW-0969">Cilium</keyword>
<evidence type="ECO:0000256" key="4">
    <source>
        <dbReference type="ARBA" id="ARBA00023069"/>
    </source>
</evidence>
<dbReference type="PANTHER" id="PTHR23053">
    <property type="entry name" value="DLEC1 DELETED IN LUNG AND ESOPHAGEAL CANCER 1"/>
    <property type="match status" value="1"/>
</dbReference>
<organism evidence="7 8">
    <name type="scientific">Hirundo rustica rustica</name>
    <dbReference type="NCBI Taxonomy" id="333673"/>
    <lineage>
        <taxon>Eukaryota</taxon>
        <taxon>Metazoa</taxon>
        <taxon>Chordata</taxon>
        <taxon>Craniata</taxon>
        <taxon>Vertebrata</taxon>
        <taxon>Euteleostomi</taxon>
        <taxon>Archelosauria</taxon>
        <taxon>Archosauria</taxon>
        <taxon>Dinosauria</taxon>
        <taxon>Saurischia</taxon>
        <taxon>Theropoda</taxon>
        <taxon>Coelurosauria</taxon>
        <taxon>Aves</taxon>
        <taxon>Neognathae</taxon>
        <taxon>Neoaves</taxon>
        <taxon>Telluraves</taxon>
        <taxon>Australaves</taxon>
        <taxon>Passeriformes</taxon>
        <taxon>Sylvioidea</taxon>
        <taxon>Hirundinidae</taxon>
        <taxon>Hirundo</taxon>
    </lineage>
</organism>
<comment type="caution">
    <text evidence="7">The sequence shown here is derived from an EMBL/GenBank/DDBJ whole genome shotgun (WGS) entry which is preliminary data.</text>
</comment>
<keyword evidence="8" id="KW-1185">Reference proteome</keyword>
<evidence type="ECO:0000259" key="6">
    <source>
        <dbReference type="Pfam" id="PF22544"/>
    </source>
</evidence>
<dbReference type="InterPro" id="IPR013783">
    <property type="entry name" value="Ig-like_fold"/>
</dbReference>
<dbReference type="GO" id="GO:0005930">
    <property type="term" value="C:axoneme"/>
    <property type="evidence" value="ECO:0007669"/>
    <property type="project" value="TreeGrafter"/>
</dbReference>
<keyword evidence="5" id="KW-0966">Cell projection</keyword>
<dbReference type="STRING" id="333673.A0A3M0K735"/>
<dbReference type="EMBL" id="QRBI01000116">
    <property type="protein sequence ID" value="RMC08982.1"/>
    <property type="molecule type" value="Genomic_DNA"/>
</dbReference>
<dbReference type="GO" id="GO:1904158">
    <property type="term" value="P:axonemal central apparatus assembly"/>
    <property type="evidence" value="ECO:0007669"/>
    <property type="project" value="TreeGrafter"/>
</dbReference>
<reference evidence="7 8" key="1">
    <citation type="submission" date="2018-07" db="EMBL/GenBank/DDBJ databases">
        <title>A high quality draft genome assembly of the barn swallow (H. rustica rustica).</title>
        <authorList>
            <person name="Formenti G."/>
            <person name="Chiara M."/>
            <person name="Poveda L."/>
            <person name="Francoijs K.-J."/>
            <person name="Bonisoli-Alquati A."/>
            <person name="Canova L."/>
            <person name="Gianfranceschi L."/>
            <person name="Horner D.S."/>
            <person name="Saino N."/>
        </authorList>
    </citation>
    <scope>NUCLEOTIDE SEQUENCE [LARGE SCALE GENOMIC DNA]</scope>
    <source>
        <strain evidence="7">Chelidonia</strain>
        <tissue evidence="7">Blood</tissue>
    </source>
</reference>
<dbReference type="InterPro" id="IPR053879">
    <property type="entry name" value="HYDIN_VesB_CFA65-like_Ig"/>
</dbReference>
<gene>
    <name evidence="7" type="ORF">DUI87_13979</name>
</gene>